<evidence type="ECO:0000256" key="10">
    <source>
        <dbReference type="SAM" id="Phobius"/>
    </source>
</evidence>
<evidence type="ECO:0000259" key="11">
    <source>
        <dbReference type="PROSITE" id="PS50109"/>
    </source>
</evidence>
<dbReference type="GO" id="GO:0016301">
    <property type="term" value="F:kinase activity"/>
    <property type="evidence" value="ECO:0007669"/>
    <property type="project" value="UniProtKB-KW"/>
</dbReference>
<comment type="catalytic activity">
    <reaction evidence="1">
        <text>ATP + protein L-histidine = ADP + protein N-phospho-L-histidine.</text>
        <dbReference type="EC" id="2.7.13.3"/>
    </reaction>
</comment>
<gene>
    <name evidence="12" type="ORF">SM124_16305</name>
</gene>
<keyword evidence="5" id="KW-0547">Nucleotide-binding</keyword>
<dbReference type="SMART" id="SM00387">
    <property type="entry name" value="HATPase_c"/>
    <property type="match status" value="1"/>
</dbReference>
<evidence type="ECO:0000256" key="1">
    <source>
        <dbReference type="ARBA" id="ARBA00000085"/>
    </source>
</evidence>
<evidence type="ECO:0000256" key="6">
    <source>
        <dbReference type="ARBA" id="ARBA00022777"/>
    </source>
</evidence>
<evidence type="ECO:0000256" key="4">
    <source>
        <dbReference type="ARBA" id="ARBA00022679"/>
    </source>
</evidence>
<organism evidence="12 13">
    <name type="scientific">Robertmurraya mangrovi</name>
    <dbReference type="NCBI Taxonomy" id="3098077"/>
    <lineage>
        <taxon>Bacteria</taxon>
        <taxon>Bacillati</taxon>
        <taxon>Bacillota</taxon>
        <taxon>Bacilli</taxon>
        <taxon>Bacillales</taxon>
        <taxon>Bacillaceae</taxon>
        <taxon>Robertmurraya</taxon>
    </lineage>
</organism>
<keyword evidence="10" id="KW-0472">Membrane</keyword>
<dbReference type="InterPro" id="IPR050482">
    <property type="entry name" value="Sensor_HK_TwoCompSys"/>
</dbReference>
<protein>
    <recommendedName>
        <fullName evidence="2">histidine kinase</fullName>
        <ecNumber evidence="2">2.7.13.3</ecNumber>
    </recommendedName>
</protein>
<dbReference type="InterPro" id="IPR036890">
    <property type="entry name" value="HATPase_C_sf"/>
</dbReference>
<keyword evidence="13" id="KW-1185">Reference proteome</keyword>
<evidence type="ECO:0000256" key="8">
    <source>
        <dbReference type="ARBA" id="ARBA00023012"/>
    </source>
</evidence>
<keyword evidence="9" id="KW-0175">Coiled coil</keyword>
<dbReference type="InterPro" id="IPR005467">
    <property type="entry name" value="His_kinase_dom"/>
</dbReference>
<dbReference type="Gene3D" id="1.20.5.1930">
    <property type="match status" value="1"/>
</dbReference>
<feature type="transmembrane region" description="Helical" evidence="10">
    <location>
        <begin position="139"/>
        <end position="157"/>
    </location>
</feature>
<dbReference type="PANTHER" id="PTHR24421:SF10">
    <property type="entry name" value="NITRATE_NITRITE SENSOR PROTEIN NARQ"/>
    <property type="match status" value="1"/>
</dbReference>
<feature type="transmembrane region" description="Helical" evidence="10">
    <location>
        <begin position="9"/>
        <end position="28"/>
    </location>
</feature>
<keyword evidence="3" id="KW-0597">Phosphoprotein</keyword>
<reference evidence="12 13" key="1">
    <citation type="submission" date="2023-11" db="EMBL/GenBank/DDBJ databases">
        <title>Bacillus jintuensis, isolated from a mudflat on the Beibu Gulf coast.</title>
        <authorList>
            <person name="Li M."/>
        </authorList>
    </citation>
    <scope>NUCLEOTIDE SEQUENCE [LARGE SCALE GENOMIC DNA]</scope>
    <source>
        <strain evidence="12 13">31A1R</strain>
    </source>
</reference>
<keyword evidence="10" id="KW-0812">Transmembrane</keyword>
<sequence length="390" mass="44813">MQTIRNKHWAYLTLFYIRVIWILLHLGLLSYEYKGNTENLFLILFTCLIAGVLPQFVWFYYEDRKPWLYPVVELVISGLFFIYSSYVMDLYFSYLAIPAMCAAATIHTQRLRIPLWIWFSVLPAIAMTIVLPVSSYNISIIEGFLFFGLGTIIWKVIDTQRKMQELLEENDKQRQVLEQYAKQVEKITLLEERNRLSRELHDTVGHTLTSVIMGLDAMSFLIREEPEEALQNVKQLSRISREGLEEVRRQIHHISPLKEDESISTQLKRIADEFSLSTGTKIKLDVNGTNLTVHPQISLILVRCLQESLTNAKRHGKADHIDILFDSNPNQLSLTIRDNGCGMDDVVFGFGLSSMRERIETYQGTLEIDSIAGKGTTVVCQLPYKIGKAG</sequence>
<evidence type="ECO:0000256" key="3">
    <source>
        <dbReference type="ARBA" id="ARBA00022553"/>
    </source>
</evidence>
<proteinExistence type="predicted"/>
<keyword evidence="8" id="KW-0902">Two-component regulatory system</keyword>
<feature type="transmembrane region" description="Helical" evidence="10">
    <location>
        <begin position="115"/>
        <end position="133"/>
    </location>
</feature>
<comment type="caution">
    <text evidence="12">The sequence shown here is derived from an EMBL/GenBank/DDBJ whole genome shotgun (WGS) entry which is preliminary data.</text>
</comment>
<evidence type="ECO:0000256" key="2">
    <source>
        <dbReference type="ARBA" id="ARBA00012438"/>
    </source>
</evidence>
<feature type="transmembrane region" description="Helical" evidence="10">
    <location>
        <begin position="40"/>
        <end position="60"/>
    </location>
</feature>
<dbReference type="Pfam" id="PF07730">
    <property type="entry name" value="HisKA_3"/>
    <property type="match status" value="1"/>
</dbReference>
<accession>A0ABU5J1P6</accession>
<dbReference type="Gene3D" id="3.30.565.10">
    <property type="entry name" value="Histidine kinase-like ATPase, C-terminal domain"/>
    <property type="match status" value="1"/>
</dbReference>
<evidence type="ECO:0000256" key="5">
    <source>
        <dbReference type="ARBA" id="ARBA00022741"/>
    </source>
</evidence>
<dbReference type="SUPFAM" id="SSF55874">
    <property type="entry name" value="ATPase domain of HSP90 chaperone/DNA topoisomerase II/histidine kinase"/>
    <property type="match status" value="1"/>
</dbReference>
<name>A0ABU5J1P6_9BACI</name>
<dbReference type="PANTHER" id="PTHR24421">
    <property type="entry name" value="NITRATE/NITRITE SENSOR PROTEIN NARX-RELATED"/>
    <property type="match status" value="1"/>
</dbReference>
<evidence type="ECO:0000256" key="7">
    <source>
        <dbReference type="ARBA" id="ARBA00022840"/>
    </source>
</evidence>
<dbReference type="RefSeq" id="WP_322447578.1">
    <property type="nucleotide sequence ID" value="NZ_JAXOFX010000012.1"/>
</dbReference>
<dbReference type="InterPro" id="IPR011712">
    <property type="entry name" value="Sig_transdc_His_kin_sub3_dim/P"/>
</dbReference>
<dbReference type="InterPro" id="IPR003594">
    <property type="entry name" value="HATPase_dom"/>
</dbReference>
<dbReference type="Pfam" id="PF02518">
    <property type="entry name" value="HATPase_c"/>
    <property type="match status" value="1"/>
</dbReference>
<dbReference type="CDD" id="cd16917">
    <property type="entry name" value="HATPase_UhpB-NarQ-NarX-like"/>
    <property type="match status" value="1"/>
</dbReference>
<evidence type="ECO:0000313" key="12">
    <source>
        <dbReference type="EMBL" id="MDZ5473281.1"/>
    </source>
</evidence>
<feature type="coiled-coil region" evidence="9">
    <location>
        <begin position="156"/>
        <end position="183"/>
    </location>
</feature>
<keyword evidence="10" id="KW-1133">Transmembrane helix</keyword>
<dbReference type="Proteomes" id="UP001290455">
    <property type="component" value="Unassembled WGS sequence"/>
</dbReference>
<dbReference type="EC" id="2.7.13.3" evidence="2"/>
<keyword evidence="7" id="KW-0067">ATP-binding</keyword>
<feature type="domain" description="Histidine kinase" evidence="11">
    <location>
        <begin position="203"/>
        <end position="386"/>
    </location>
</feature>
<dbReference type="EMBL" id="JAXOFX010000012">
    <property type="protein sequence ID" value="MDZ5473281.1"/>
    <property type="molecule type" value="Genomic_DNA"/>
</dbReference>
<evidence type="ECO:0000256" key="9">
    <source>
        <dbReference type="SAM" id="Coils"/>
    </source>
</evidence>
<dbReference type="PROSITE" id="PS50109">
    <property type="entry name" value="HIS_KIN"/>
    <property type="match status" value="1"/>
</dbReference>
<keyword evidence="4" id="KW-0808">Transferase</keyword>
<keyword evidence="6 12" id="KW-0418">Kinase</keyword>
<evidence type="ECO:0000313" key="13">
    <source>
        <dbReference type="Proteomes" id="UP001290455"/>
    </source>
</evidence>